<evidence type="ECO:0000256" key="1">
    <source>
        <dbReference type="SAM" id="Coils"/>
    </source>
</evidence>
<gene>
    <name evidence="3" type="ORF">GTA08_BOTSDO08253</name>
</gene>
<name>A0A8H4N3K0_9PEZI</name>
<protein>
    <submittedName>
        <fullName evidence="3">Uncharacterized protein</fullName>
    </submittedName>
</protein>
<dbReference type="EMBL" id="WWBZ02000051">
    <property type="protein sequence ID" value="KAF4304706.1"/>
    <property type="molecule type" value="Genomic_DNA"/>
</dbReference>
<accession>A0A8H4N3K0</accession>
<evidence type="ECO:0000313" key="4">
    <source>
        <dbReference type="Proteomes" id="UP000572817"/>
    </source>
</evidence>
<keyword evidence="4" id="KW-1185">Reference proteome</keyword>
<sequence length="422" mass="48185">MSSTASAGAVAANQPQESSVEASNSALVVYDHSATTLTASDALADVMKASEKIRDNTNEIIDLVQSALHNVGLYTEEETEGMLGLIREQFNELFTLSEEVRKHTDTTHGEVRKRHSTEIQRVKQHHIGREQHLAQTVNIQQNTIQTLQQNLSHLSLHTGLMRGENHGLSNENLVLRQKLEQFEPSKIILQNLSNEMTSNLNNYRNEIQVMTEQHHNKVGRLAKELQKEKTARERMKCDYEQRLEAAVQDLKDIKKRNEEVQAQAEAAVNAATQRVDKRCAILEEAEKTRTECRTLRDKYRKTREVYVAQARAAKQREDKMRNREKEAIKKYESANAKFENLQALVNTGSTKAQEAEMKAVKKHQQTLEELKEKNKAYDDLVAEFNQVKELSEYFALQAKEASDRELETLAAMKRMTSEVKAE</sequence>
<keyword evidence="1" id="KW-0175">Coiled coil</keyword>
<evidence type="ECO:0000313" key="3">
    <source>
        <dbReference type="EMBL" id="KAF4304706.1"/>
    </source>
</evidence>
<dbReference type="AlphaFoldDB" id="A0A8H4N3K0"/>
<feature type="coiled-coil region" evidence="1">
    <location>
        <begin position="243"/>
        <end position="270"/>
    </location>
</feature>
<feature type="coiled-coil region" evidence="1">
    <location>
        <begin position="321"/>
        <end position="390"/>
    </location>
</feature>
<comment type="caution">
    <text evidence="3">The sequence shown here is derived from an EMBL/GenBank/DDBJ whole genome shotgun (WGS) entry which is preliminary data.</text>
</comment>
<dbReference type="Proteomes" id="UP000572817">
    <property type="component" value="Unassembled WGS sequence"/>
</dbReference>
<proteinExistence type="predicted"/>
<reference evidence="3" key="1">
    <citation type="submission" date="2020-04" db="EMBL/GenBank/DDBJ databases">
        <title>Genome Assembly and Annotation of Botryosphaeria dothidea sdau 11-99, a Latent Pathogen of Apple Fruit Ring Rot in China.</title>
        <authorList>
            <person name="Yu C."/>
            <person name="Diao Y."/>
            <person name="Lu Q."/>
            <person name="Zhao J."/>
            <person name="Cui S."/>
            <person name="Peng C."/>
            <person name="He B."/>
            <person name="Liu H."/>
        </authorList>
    </citation>
    <scope>NUCLEOTIDE SEQUENCE [LARGE SCALE GENOMIC DNA]</scope>
    <source>
        <strain evidence="3">Sdau11-99</strain>
    </source>
</reference>
<dbReference type="OrthoDB" id="10546048at2759"/>
<feature type="region of interest" description="Disordered" evidence="2">
    <location>
        <begin position="1"/>
        <end position="20"/>
    </location>
</feature>
<evidence type="ECO:0000256" key="2">
    <source>
        <dbReference type="SAM" id="MobiDB-lite"/>
    </source>
</evidence>
<organism evidence="3 4">
    <name type="scientific">Botryosphaeria dothidea</name>
    <dbReference type="NCBI Taxonomy" id="55169"/>
    <lineage>
        <taxon>Eukaryota</taxon>
        <taxon>Fungi</taxon>
        <taxon>Dikarya</taxon>
        <taxon>Ascomycota</taxon>
        <taxon>Pezizomycotina</taxon>
        <taxon>Dothideomycetes</taxon>
        <taxon>Dothideomycetes incertae sedis</taxon>
        <taxon>Botryosphaeriales</taxon>
        <taxon>Botryosphaeriaceae</taxon>
        <taxon>Botryosphaeria</taxon>
    </lineage>
</organism>